<feature type="transmembrane region" description="Helical" evidence="1">
    <location>
        <begin position="67"/>
        <end position="87"/>
    </location>
</feature>
<evidence type="ECO:0000256" key="1">
    <source>
        <dbReference type="SAM" id="Phobius"/>
    </source>
</evidence>
<feature type="transmembrane region" description="Helical" evidence="1">
    <location>
        <begin position="293"/>
        <end position="313"/>
    </location>
</feature>
<proteinExistence type="predicted"/>
<dbReference type="RefSeq" id="WP_112149297.1">
    <property type="nucleotide sequence ID" value="NZ_NGJK01000012.1"/>
</dbReference>
<keyword evidence="1" id="KW-0472">Membrane</keyword>
<gene>
    <name evidence="2" type="ORF">CA615_01055</name>
</gene>
<feature type="transmembrane region" description="Helical" evidence="1">
    <location>
        <begin position="118"/>
        <end position="137"/>
    </location>
</feature>
<feature type="transmembrane region" description="Helical" evidence="1">
    <location>
        <begin position="319"/>
        <end position="341"/>
    </location>
</feature>
<name>A0A328QAG4_9EURY</name>
<dbReference type="EMBL" id="NGJK01000012">
    <property type="protein sequence ID" value="RAP03690.1"/>
    <property type="molecule type" value="Genomic_DNA"/>
</dbReference>
<feature type="transmembrane region" description="Helical" evidence="1">
    <location>
        <begin position="353"/>
        <end position="372"/>
    </location>
</feature>
<sequence length="527" mass="59541">MNINFNKKKYLLIPLILAAILSLSVLFSSKWPLSWDIYTHINYAITYINYGITTVDPYLNAPNGKEIGYVPLFHILLIVISSITNTSLIDTARIIQTITPVIITSIIVYVTYKMYDEVAAIVAGILLVSSFMFTRLLLPIPETIALIVFIIGVYLFYQSTIDNKMIYAFISGFLTLPLMGIHFSSCVYYVILISVLMIAQCIIQEKLVGLKSYGVFLLALIIVGLCGVFALITYSPSHLSQFITGFNSVLNDPLSLFMGQKAMGLERYIKCVGLLPLVCGFIGLCLSFRNREVLFVSAWTLIAFIFSNMHWFGIPVYTFRMLIYLIIPLVILGGYGVSKIYGYLINTNKKQQGVILILLLIILSYGCGYMSIHDDSAKITSASTQIGDYQIAPPTSDEEEVINWFKNEDTQNKSILTNNQFFGTVVSSIDEIPLHYKFDVYTNKSSQKSSLKTFNNEKIGYIIYDKTLVVNNSSDYSNLEVISVNGSYYPSYYFTKEITENNFDQIKLTNTEKVFENNRFIICKIKS</sequence>
<comment type="caution">
    <text evidence="2">The sequence shown here is derived from an EMBL/GenBank/DDBJ whole genome shotgun (WGS) entry which is preliminary data.</text>
</comment>
<accession>A0A328QAG4</accession>
<feature type="transmembrane region" description="Helical" evidence="1">
    <location>
        <begin position="181"/>
        <end position="203"/>
    </location>
</feature>
<reference evidence="2 3" key="1">
    <citation type="submission" date="2017-05" db="EMBL/GenBank/DDBJ databases">
        <title>Host range expansion of the Methanosphaera genus to humans and monogastric animals involves recent and extensive reduction in genome content.</title>
        <authorList>
            <person name="Hoedt E.C."/>
            <person name="Volmer J.G."/>
            <person name="Parks D.H."/>
            <person name="Rosewarne C.P."/>
            <person name="Denman S.E."/>
            <person name="Mcsweeney C.S."/>
            <person name="O Cuiv P."/>
            <person name="Hugenholtz P."/>
            <person name="Tyson G.W."/>
            <person name="Morrison M."/>
        </authorList>
    </citation>
    <scope>NUCLEOTIDE SEQUENCE [LARGE SCALE GENOMIC DNA]</scope>
    <source>
        <strain evidence="2 3">PA5</strain>
    </source>
</reference>
<feature type="transmembrane region" description="Helical" evidence="1">
    <location>
        <begin position="94"/>
        <end position="112"/>
    </location>
</feature>
<dbReference type="Proteomes" id="UP000248557">
    <property type="component" value="Unassembled WGS sequence"/>
</dbReference>
<organism evidence="2 3">
    <name type="scientific">Methanosphaera stadtmanae</name>
    <dbReference type="NCBI Taxonomy" id="2317"/>
    <lineage>
        <taxon>Archaea</taxon>
        <taxon>Methanobacteriati</taxon>
        <taxon>Methanobacteriota</taxon>
        <taxon>Methanomada group</taxon>
        <taxon>Methanobacteria</taxon>
        <taxon>Methanobacteriales</taxon>
        <taxon>Methanobacteriaceae</taxon>
        <taxon>Methanosphaera</taxon>
    </lineage>
</organism>
<keyword evidence="1" id="KW-0812">Transmembrane</keyword>
<keyword evidence="1" id="KW-1133">Transmembrane helix</keyword>
<dbReference type="AlphaFoldDB" id="A0A328QAG4"/>
<feature type="transmembrane region" description="Helical" evidence="1">
    <location>
        <begin position="215"/>
        <end position="234"/>
    </location>
</feature>
<protein>
    <recommendedName>
        <fullName evidence="4">Glycosyltransferase RgtA/B/C/D-like domain-containing protein</fullName>
    </recommendedName>
</protein>
<evidence type="ECO:0008006" key="4">
    <source>
        <dbReference type="Google" id="ProtNLM"/>
    </source>
</evidence>
<evidence type="ECO:0000313" key="2">
    <source>
        <dbReference type="EMBL" id="RAP03690.1"/>
    </source>
</evidence>
<evidence type="ECO:0000313" key="3">
    <source>
        <dbReference type="Proteomes" id="UP000248557"/>
    </source>
</evidence>
<feature type="transmembrane region" description="Helical" evidence="1">
    <location>
        <begin position="144"/>
        <end position="161"/>
    </location>
</feature>
<feature type="transmembrane region" description="Helical" evidence="1">
    <location>
        <begin position="267"/>
        <end position="286"/>
    </location>
</feature>